<sequence length="53" mass="5957">MGAVVVGKLGQKLEDAIDDLEIELSYTFQRSCNNRMGMKSSAEIDLLLLKKKR</sequence>
<name>A0A540LV53_MALBA</name>
<comment type="caution">
    <text evidence="1">The sequence shown here is derived from an EMBL/GenBank/DDBJ whole genome shotgun (WGS) entry which is preliminary data.</text>
</comment>
<evidence type="ECO:0000313" key="2">
    <source>
        <dbReference type="Proteomes" id="UP000315295"/>
    </source>
</evidence>
<dbReference type="AlphaFoldDB" id="A0A540LV53"/>
<protein>
    <submittedName>
        <fullName evidence="1">Uncharacterized protein</fullName>
    </submittedName>
</protein>
<dbReference type="Proteomes" id="UP000315295">
    <property type="component" value="Unassembled WGS sequence"/>
</dbReference>
<keyword evidence="2" id="KW-1185">Reference proteome</keyword>
<proteinExistence type="predicted"/>
<reference evidence="1 2" key="1">
    <citation type="journal article" date="2019" name="G3 (Bethesda)">
        <title>Sequencing of a Wild Apple (Malus baccata) Genome Unravels the Differences Between Cultivated and Wild Apple Species Regarding Disease Resistance and Cold Tolerance.</title>
        <authorList>
            <person name="Chen X."/>
        </authorList>
    </citation>
    <scope>NUCLEOTIDE SEQUENCE [LARGE SCALE GENOMIC DNA]</scope>
    <source>
        <strain evidence="2">cv. Shandingzi</strain>
        <tissue evidence="1">Leaves</tissue>
    </source>
</reference>
<evidence type="ECO:0000313" key="1">
    <source>
        <dbReference type="EMBL" id="TQD90278.1"/>
    </source>
</evidence>
<dbReference type="EMBL" id="VIEB01000457">
    <property type="protein sequence ID" value="TQD90278.1"/>
    <property type="molecule type" value="Genomic_DNA"/>
</dbReference>
<accession>A0A540LV53</accession>
<gene>
    <name evidence="1" type="ORF">C1H46_024195</name>
</gene>
<organism evidence="1 2">
    <name type="scientific">Malus baccata</name>
    <name type="common">Siberian crab apple</name>
    <name type="synonym">Pyrus baccata</name>
    <dbReference type="NCBI Taxonomy" id="106549"/>
    <lineage>
        <taxon>Eukaryota</taxon>
        <taxon>Viridiplantae</taxon>
        <taxon>Streptophyta</taxon>
        <taxon>Embryophyta</taxon>
        <taxon>Tracheophyta</taxon>
        <taxon>Spermatophyta</taxon>
        <taxon>Magnoliopsida</taxon>
        <taxon>eudicotyledons</taxon>
        <taxon>Gunneridae</taxon>
        <taxon>Pentapetalae</taxon>
        <taxon>rosids</taxon>
        <taxon>fabids</taxon>
        <taxon>Rosales</taxon>
        <taxon>Rosaceae</taxon>
        <taxon>Amygdaloideae</taxon>
        <taxon>Maleae</taxon>
        <taxon>Malus</taxon>
    </lineage>
</organism>